<reference evidence="1 2" key="1">
    <citation type="submission" date="2015-10" db="EMBL/GenBank/DDBJ databases">
        <title>Genome analyses suggest a sexual origin of heterokaryosis in a supposedly ancient asexual fungus.</title>
        <authorList>
            <person name="Ropars J."/>
            <person name="Sedzielewska K."/>
            <person name="Noel J."/>
            <person name="Charron P."/>
            <person name="Farinelli L."/>
            <person name="Marton T."/>
            <person name="Kruger M."/>
            <person name="Pelin A."/>
            <person name="Brachmann A."/>
            <person name="Corradi N."/>
        </authorList>
    </citation>
    <scope>NUCLEOTIDE SEQUENCE [LARGE SCALE GENOMIC DNA]</scope>
    <source>
        <strain evidence="1 2">A4</strain>
    </source>
</reference>
<proteinExistence type="predicted"/>
<gene>
    <name evidence="1" type="ORF">RhiirA4_407943</name>
</gene>
<sequence length="53" mass="6286">METYPGQDVLISYLRKQGSLTYREFLELYRDDIITSIITSLSSYPSWNELDYT</sequence>
<protein>
    <submittedName>
        <fullName evidence="1">Uncharacterized protein</fullName>
    </submittedName>
</protein>
<dbReference type="VEuPathDB" id="FungiDB:RhiirA1_419354"/>
<name>A0A2I1GZE2_9GLOM</name>
<feature type="non-terminal residue" evidence="1">
    <location>
        <position position="53"/>
    </location>
</feature>
<accession>A0A2I1GZE2</accession>
<organism evidence="1 2">
    <name type="scientific">Rhizophagus irregularis</name>
    <dbReference type="NCBI Taxonomy" id="588596"/>
    <lineage>
        <taxon>Eukaryota</taxon>
        <taxon>Fungi</taxon>
        <taxon>Fungi incertae sedis</taxon>
        <taxon>Mucoromycota</taxon>
        <taxon>Glomeromycotina</taxon>
        <taxon>Glomeromycetes</taxon>
        <taxon>Glomerales</taxon>
        <taxon>Glomeraceae</taxon>
        <taxon>Rhizophagus</taxon>
    </lineage>
</organism>
<comment type="caution">
    <text evidence="1">The sequence shown here is derived from an EMBL/GenBank/DDBJ whole genome shotgun (WGS) entry which is preliminary data.</text>
</comment>
<dbReference type="EMBL" id="LLXI01001119">
    <property type="protein sequence ID" value="PKY52005.1"/>
    <property type="molecule type" value="Genomic_DNA"/>
</dbReference>
<dbReference type="AlphaFoldDB" id="A0A2I1GZE2"/>
<dbReference type="Proteomes" id="UP000234323">
    <property type="component" value="Unassembled WGS sequence"/>
</dbReference>
<evidence type="ECO:0000313" key="2">
    <source>
        <dbReference type="Proteomes" id="UP000234323"/>
    </source>
</evidence>
<evidence type="ECO:0000313" key="1">
    <source>
        <dbReference type="EMBL" id="PKY52005.1"/>
    </source>
</evidence>
<keyword evidence="2" id="KW-1185">Reference proteome</keyword>